<dbReference type="OrthoDB" id="676979at2759"/>
<dbReference type="SMART" id="SM00365">
    <property type="entry name" value="LRR_SD22"/>
    <property type="match status" value="4"/>
</dbReference>
<dbReference type="PANTHER" id="PTHR45712">
    <property type="entry name" value="AGAP008170-PA"/>
    <property type="match status" value="1"/>
</dbReference>
<evidence type="ECO:0000313" key="5">
    <source>
        <dbReference type="Proteomes" id="UP000801492"/>
    </source>
</evidence>
<keyword evidence="3" id="KW-1133">Transmembrane helix</keyword>
<keyword evidence="5" id="KW-1185">Reference proteome</keyword>
<protein>
    <submittedName>
        <fullName evidence="4">Uncharacterized protein</fullName>
    </submittedName>
</protein>
<keyword evidence="3" id="KW-0812">Transmembrane</keyword>
<reference evidence="4" key="1">
    <citation type="submission" date="2019-08" db="EMBL/GenBank/DDBJ databases">
        <title>The genome of the North American firefly Photinus pyralis.</title>
        <authorList>
            <consortium name="Photinus pyralis genome working group"/>
            <person name="Fallon T.R."/>
            <person name="Sander Lower S.E."/>
            <person name="Weng J.-K."/>
        </authorList>
    </citation>
    <scope>NUCLEOTIDE SEQUENCE</scope>
    <source>
        <strain evidence="4">TRF0915ILg1</strain>
        <tissue evidence="4">Whole body</tissue>
    </source>
</reference>
<evidence type="ECO:0000256" key="3">
    <source>
        <dbReference type="SAM" id="Phobius"/>
    </source>
</evidence>
<dbReference type="PRINTS" id="PR00019">
    <property type="entry name" value="LEURICHRPT"/>
</dbReference>
<sequence length="343" mass="39461">MSSIRELDFYGNNLTYLHENAFVGLKGLKYLDLGHNKLVLVEGITFKPLQSLETLDLSYNNIKAVTPYLLEHTNVSELYLSGNEFEFFRSGHILESNSLTVLTLQLCKLKILDENLFEMLPNLKYLDISYNQLETIPENLLKPLRQLEQLDISNNQIANLNMNMFPLPSKLEVILCDKNPSDLKVECENIIEQLLIVTETTLLHAETNTNPIFTEKQRKRHLVENEVTESGQTNTLRNLLIPKVTTAKPKLKSITTIVPQKGIVKIEQIASVKPYHDTIKQPLERRELSSGIKEKENELEDYLYVGLYGLSSIIVILFIIFFIEIFFLLRIGRSHKLEPRDFA</sequence>
<dbReference type="Gene3D" id="3.80.10.10">
    <property type="entry name" value="Ribonuclease Inhibitor"/>
    <property type="match status" value="2"/>
</dbReference>
<dbReference type="InterPro" id="IPR003591">
    <property type="entry name" value="Leu-rich_rpt_typical-subtyp"/>
</dbReference>
<dbReference type="AlphaFoldDB" id="A0A8K0CVU0"/>
<proteinExistence type="predicted"/>
<dbReference type="InterPro" id="IPR032675">
    <property type="entry name" value="LRR_dom_sf"/>
</dbReference>
<keyword evidence="2" id="KW-0677">Repeat</keyword>
<evidence type="ECO:0000313" key="4">
    <source>
        <dbReference type="EMBL" id="KAF2892262.1"/>
    </source>
</evidence>
<keyword evidence="3" id="KW-0472">Membrane</keyword>
<dbReference type="PROSITE" id="PS51450">
    <property type="entry name" value="LRR"/>
    <property type="match status" value="2"/>
</dbReference>
<dbReference type="PANTHER" id="PTHR45712:SF22">
    <property type="entry name" value="INSULIN-LIKE GROWTH FACTOR-BINDING PROTEIN COMPLEX ACID LABILE SUBUNIT"/>
    <property type="match status" value="1"/>
</dbReference>
<dbReference type="SMART" id="SM00364">
    <property type="entry name" value="LRR_BAC"/>
    <property type="match status" value="3"/>
</dbReference>
<keyword evidence="1" id="KW-0433">Leucine-rich repeat</keyword>
<gene>
    <name evidence="4" type="ORF">ILUMI_13914</name>
</gene>
<name>A0A8K0CVU0_IGNLU</name>
<evidence type="ECO:0000256" key="2">
    <source>
        <dbReference type="ARBA" id="ARBA00022737"/>
    </source>
</evidence>
<evidence type="ECO:0000256" key="1">
    <source>
        <dbReference type="ARBA" id="ARBA00022614"/>
    </source>
</evidence>
<comment type="caution">
    <text evidence="4">The sequence shown here is derived from an EMBL/GenBank/DDBJ whole genome shotgun (WGS) entry which is preliminary data.</text>
</comment>
<accession>A0A8K0CVU0</accession>
<dbReference type="SUPFAM" id="SSF52058">
    <property type="entry name" value="L domain-like"/>
    <property type="match status" value="1"/>
</dbReference>
<organism evidence="4 5">
    <name type="scientific">Ignelater luminosus</name>
    <name type="common">Cucubano</name>
    <name type="synonym">Pyrophorus luminosus</name>
    <dbReference type="NCBI Taxonomy" id="2038154"/>
    <lineage>
        <taxon>Eukaryota</taxon>
        <taxon>Metazoa</taxon>
        <taxon>Ecdysozoa</taxon>
        <taxon>Arthropoda</taxon>
        <taxon>Hexapoda</taxon>
        <taxon>Insecta</taxon>
        <taxon>Pterygota</taxon>
        <taxon>Neoptera</taxon>
        <taxon>Endopterygota</taxon>
        <taxon>Coleoptera</taxon>
        <taxon>Polyphaga</taxon>
        <taxon>Elateriformia</taxon>
        <taxon>Elateroidea</taxon>
        <taxon>Elateridae</taxon>
        <taxon>Agrypninae</taxon>
        <taxon>Pyrophorini</taxon>
        <taxon>Ignelater</taxon>
    </lineage>
</organism>
<dbReference type="InterPro" id="IPR050333">
    <property type="entry name" value="SLRP"/>
</dbReference>
<dbReference type="Pfam" id="PF13855">
    <property type="entry name" value="LRR_8"/>
    <property type="match status" value="2"/>
</dbReference>
<dbReference type="InterPro" id="IPR001611">
    <property type="entry name" value="Leu-rich_rpt"/>
</dbReference>
<dbReference type="EMBL" id="VTPC01008837">
    <property type="protein sequence ID" value="KAF2892262.1"/>
    <property type="molecule type" value="Genomic_DNA"/>
</dbReference>
<dbReference type="Proteomes" id="UP000801492">
    <property type="component" value="Unassembled WGS sequence"/>
</dbReference>
<feature type="transmembrane region" description="Helical" evidence="3">
    <location>
        <begin position="302"/>
        <end position="329"/>
    </location>
</feature>
<dbReference type="SMART" id="SM00369">
    <property type="entry name" value="LRR_TYP"/>
    <property type="match status" value="6"/>
</dbReference>